<feature type="transmembrane region" description="Helical" evidence="1">
    <location>
        <begin position="21"/>
        <end position="39"/>
    </location>
</feature>
<dbReference type="EMBL" id="VSSQ01002034">
    <property type="protein sequence ID" value="MPM12874.1"/>
    <property type="molecule type" value="Genomic_DNA"/>
</dbReference>
<gene>
    <name evidence="2" type="ORF">SDC9_59229</name>
</gene>
<keyword evidence="1" id="KW-0812">Transmembrane</keyword>
<keyword evidence="1" id="KW-0472">Membrane</keyword>
<organism evidence="2">
    <name type="scientific">bioreactor metagenome</name>
    <dbReference type="NCBI Taxonomy" id="1076179"/>
    <lineage>
        <taxon>unclassified sequences</taxon>
        <taxon>metagenomes</taxon>
        <taxon>ecological metagenomes</taxon>
    </lineage>
</organism>
<name>A0A644XFF9_9ZZZZ</name>
<accession>A0A644XFF9</accession>
<keyword evidence="1" id="KW-1133">Transmembrane helix</keyword>
<comment type="caution">
    <text evidence="2">The sequence shown here is derived from an EMBL/GenBank/DDBJ whole genome shotgun (WGS) entry which is preliminary data.</text>
</comment>
<proteinExistence type="predicted"/>
<protein>
    <submittedName>
        <fullName evidence="2">Uncharacterized protein</fullName>
    </submittedName>
</protein>
<feature type="transmembrane region" description="Helical" evidence="1">
    <location>
        <begin position="45"/>
        <end position="66"/>
    </location>
</feature>
<evidence type="ECO:0000256" key="1">
    <source>
        <dbReference type="SAM" id="Phobius"/>
    </source>
</evidence>
<sequence length="75" mass="8995">MKDFRKMDEMEMSINLKAIRLTWVYGVLFLLIWIGYDWIKAGLFNGMAFILMLSQLVIYWAAQLFLKWKLGKDEK</sequence>
<reference evidence="2" key="1">
    <citation type="submission" date="2019-08" db="EMBL/GenBank/DDBJ databases">
        <authorList>
            <person name="Kucharzyk K."/>
            <person name="Murdoch R.W."/>
            <person name="Higgins S."/>
            <person name="Loffler F."/>
        </authorList>
    </citation>
    <scope>NUCLEOTIDE SEQUENCE</scope>
</reference>
<dbReference type="AlphaFoldDB" id="A0A644XFF9"/>
<evidence type="ECO:0000313" key="2">
    <source>
        <dbReference type="EMBL" id="MPM12874.1"/>
    </source>
</evidence>